<accession>A0A4Q9M6M6</accession>
<proteinExistence type="predicted"/>
<dbReference type="Proteomes" id="UP000292957">
    <property type="component" value="Unassembled WGS sequence"/>
</dbReference>
<reference evidence="2" key="1">
    <citation type="submission" date="2019-01" db="EMBL/GenBank/DDBJ databases">
        <title>Draft genome sequences of three monokaryotic isolates of the white-rot basidiomycete fungus Dichomitus squalens.</title>
        <authorList>
            <consortium name="DOE Joint Genome Institute"/>
            <person name="Lopez S.C."/>
            <person name="Andreopoulos B."/>
            <person name="Pangilinan J."/>
            <person name="Lipzen A."/>
            <person name="Riley R."/>
            <person name="Ahrendt S."/>
            <person name="Ng V."/>
            <person name="Barry K."/>
            <person name="Daum C."/>
            <person name="Grigoriev I.V."/>
            <person name="Hilden K.S."/>
            <person name="Makela M.R."/>
            <person name="de Vries R.P."/>
        </authorList>
    </citation>
    <scope>NUCLEOTIDE SEQUENCE [LARGE SCALE GENOMIC DNA]</scope>
    <source>
        <strain evidence="2">OM18370.1</strain>
    </source>
</reference>
<dbReference type="Pfam" id="PF19271">
    <property type="entry name" value="Nis1"/>
    <property type="match status" value="1"/>
</dbReference>
<dbReference type="OrthoDB" id="2841294at2759"/>
<sequence>MLKTLAYALIWSLLFTLAAAQNAFINAPPPQSTFAPGDSFIVDVDRPDSLTGSRDVSVAIGLLSCVDRAPSGTCDDIDSAWMMGDILYAGPYHPVAPVGTNEYENFTVTVPGDFQPGPAVLAVAHFALVGELFWPYLEVLNEIIFIEN</sequence>
<organism evidence="2">
    <name type="scientific">Dichomitus squalens</name>
    <dbReference type="NCBI Taxonomy" id="114155"/>
    <lineage>
        <taxon>Eukaryota</taxon>
        <taxon>Fungi</taxon>
        <taxon>Dikarya</taxon>
        <taxon>Basidiomycota</taxon>
        <taxon>Agaricomycotina</taxon>
        <taxon>Agaricomycetes</taxon>
        <taxon>Polyporales</taxon>
        <taxon>Polyporaceae</taxon>
        <taxon>Dichomitus</taxon>
    </lineage>
</organism>
<feature type="chain" id="PRO_5020386406" evidence="1">
    <location>
        <begin position="21"/>
        <end position="148"/>
    </location>
</feature>
<name>A0A4Q9M6M6_9APHY</name>
<dbReference type="EMBL" id="ML143635">
    <property type="protein sequence ID" value="TBU21281.1"/>
    <property type="molecule type" value="Genomic_DNA"/>
</dbReference>
<gene>
    <name evidence="2" type="ORF">BD311DRAFT_257101</name>
</gene>
<keyword evidence="1" id="KW-0732">Signal</keyword>
<protein>
    <submittedName>
        <fullName evidence="2">Uncharacterized protein</fullName>
    </submittedName>
</protein>
<dbReference type="InterPro" id="IPR045469">
    <property type="entry name" value="Nis1"/>
</dbReference>
<dbReference type="AlphaFoldDB" id="A0A4Q9M6M6"/>
<feature type="signal peptide" evidence="1">
    <location>
        <begin position="1"/>
        <end position="20"/>
    </location>
</feature>
<evidence type="ECO:0000313" key="2">
    <source>
        <dbReference type="EMBL" id="TBU21281.1"/>
    </source>
</evidence>
<evidence type="ECO:0000256" key="1">
    <source>
        <dbReference type="SAM" id="SignalP"/>
    </source>
</evidence>